<comment type="catalytic activity">
    <reaction evidence="6">
        <text>ATP + H2O = ADP + phosphate + H(+)</text>
        <dbReference type="Rhea" id="RHEA:13065"/>
        <dbReference type="ChEBI" id="CHEBI:15377"/>
        <dbReference type="ChEBI" id="CHEBI:15378"/>
        <dbReference type="ChEBI" id="CHEBI:30616"/>
        <dbReference type="ChEBI" id="CHEBI:43474"/>
        <dbReference type="ChEBI" id="CHEBI:456216"/>
        <dbReference type="EC" id="3.6.4.13"/>
    </reaction>
</comment>
<keyword evidence="5" id="KW-0508">mRNA splicing</keyword>
<protein>
    <recommendedName>
        <fullName evidence="1">RNA helicase</fullName>
        <ecNumber evidence="1">3.6.4.13</ecNumber>
    </recommendedName>
</protein>
<evidence type="ECO:0000256" key="6">
    <source>
        <dbReference type="ARBA" id="ARBA00047984"/>
    </source>
</evidence>
<comment type="caution">
    <text evidence="9">The sequence shown here is derived from an EMBL/GenBank/DDBJ whole genome shotgun (WGS) entry which is preliminary data.</text>
</comment>
<gene>
    <name evidence="9" type="primary">DHX15</name>
    <name evidence="9" type="ORF">H4R20_007212</name>
</gene>
<name>A0A9W8HLB8_9FUNG</name>
<dbReference type="PANTHER" id="PTHR18934:SF109">
    <property type="entry name" value="ATP-DEPENDENT RNA HELICASE DHX15 HOMOLOG"/>
    <property type="match status" value="1"/>
</dbReference>
<sequence length="204" mass="24471">YKSCAEPVQWCWDNFLQFRSLKSADNIREQLRRVASKSGIPLVSNDFRSPDYYPQIRKAMTAGYYMQAAHLERNGQYLTVKDNQLVLLHPSSVLDRKPEWVIYNEFVLTKRHYIRTVTEVKPEWLLEIAPHYYDLSSFPPCEGKRILEKIALRNAITQEEQDKKKRKKERKDKEKKEKKDKKDKGKKERSEKRKEKEKRHRSDN</sequence>
<feature type="compositionally biased region" description="Basic and acidic residues" evidence="7">
    <location>
        <begin position="171"/>
        <end position="204"/>
    </location>
</feature>
<feature type="region of interest" description="Disordered" evidence="7">
    <location>
        <begin position="157"/>
        <end position="204"/>
    </location>
</feature>
<dbReference type="GO" id="GO:0008380">
    <property type="term" value="P:RNA splicing"/>
    <property type="evidence" value="ECO:0007669"/>
    <property type="project" value="UniProtKB-KW"/>
</dbReference>
<dbReference type="PANTHER" id="PTHR18934">
    <property type="entry name" value="ATP-DEPENDENT RNA HELICASE"/>
    <property type="match status" value="1"/>
</dbReference>
<proteinExistence type="predicted"/>
<keyword evidence="10" id="KW-1185">Reference proteome</keyword>
<feature type="domain" description="DEAD-box helicase OB fold" evidence="8">
    <location>
        <begin position="56"/>
        <end position="132"/>
    </location>
</feature>
<feature type="non-terminal residue" evidence="9">
    <location>
        <position position="1"/>
    </location>
</feature>
<dbReference type="InterPro" id="IPR027417">
    <property type="entry name" value="P-loop_NTPase"/>
</dbReference>
<dbReference type="GO" id="GO:0006397">
    <property type="term" value="P:mRNA processing"/>
    <property type="evidence" value="ECO:0007669"/>
    <property type="project" value="UniProtKB-KW"/>
</dbReference>
<evidence type="ECO:0000256" key="1">
    <source>
        <dbReference type="ARBA" id="ARBA00012552"/>
    </source>
</evidence>
<keyword evidence="3 9" id="KW-0378">Hydrolase</keyword>
<dbReference type="EMBL" id="JANBUO010003851">
    <property type="protein sequence ID" value="KAJ2789269.1"/>
    <property type="molecule type" value="Genomic_DNA"/>
</dbReference>
<dbReference type="EC" id="3.6.4.13" evidence="1"/>
<evidence type="ECO:0000259" key="8">
    <source>
        <dbReference type="Pfam" id="PF07717"/>
    </source>
</evidence>
<keyword evidence="4 9" id="KW-0347">Helicase</keyword>
<dbReference type="SUPFAM" id="SSF52540">
    <property type="entry name" value="P-loop containing nucleoside triphosphate hydrolases"/>
    <property type="match status" value="1"/>
</dbReference>
<dbReference type="GO" id="GO:0016787">
    <property type="term" value="F:hydrolase activity"/>
    <property type="evidence" value="ECO:0007669"/>
    <property type="project" value="UniProtKB-KW"/>
</dbReference>
<keyword evidence="2" id="KW-0507">mRNA processing</keyword>
<evidence type="ECO:0000256" key="4">
    <source>
        <dbReference type="ARBA" id="ARBA00022806"/>
    </source>
</evidence>
<evidence type="ECO:0000256" key="2">
    <source>
        <dbReference type="ARBA" id="ARBA00022664"/>
    </source>
</evidence>
<evidence type="ECO:0000313" key="10">
    <source>
        <dbReference type="Proteomes" id="UP001140094"/>
    </source>
</evidence>
<evidence type="ECO:0000313" key="9">
    <source>
        <dbReference type="EMBL" id="KAJ2789269.1"/>
    </source>
</evidence>
<organism evidence="9 10">
    <name type="scientific">Coemansia guatemalensis</name>
    <dbReference type="NCBI Taxonomy" id="2761395"/>
    <lineage>
        <taxon>Eukaryota</taxon>
        <taxon>Fungi</taxon>
        <taxon>Fungi incertae sedis</taxon>
        <taxon>Zoopagomycota</taxon>
        <taxon>Kickxellomycotina</taxon>
        <taxon>Kickxellomycetes</taxon>
        <taxon>Kickxellales</taxon>
        <taxon>Kickxellaceae</taxon>
        <taxon>Coemansia</taxon>
    </lineage>
</organism>
<accession>A0A9W8HLB8</accession>
<evidence type="ECO:0000256" key="7">
    <source>
        <dbReference type="SAM" id="MobiDB-lite"/>
    </source>
</evidence>
<dbReference type="Proteomes" id="UP001140094">
    <property type="component" value="Unassembled WGS sequence"/>
</dbReference>
<reference evidence="9" key="1">
    <citation type="submission" date="2022-07" db="EMBL/GenBank/DDBJ databases">
        <title>Phylogenomic reconstructions and comparative analyses of Kickxellomycotina fungi.</title>
        <authorList>
            <person name="Reynolds N.K."/>
            <person name="Stajich J.E."/>
            <person name="Barry K."/>
            <person name="Grigoriev I.V."/>
            <person name="Crous P."/>
            <person name="Smith M.E."/>
        </authorList>
    </citation>
    <scope>NUCLEOTIDE SEQUENCE</scope>
    <source>
        <strain evidence="9">NRRL 1565</strain>
    </source>
</reference>
<dbReference type="Pfam" id="PF07717">
    <property type="entry name" value="OB_NTP_bind"/>
    <property type="match status" value="1"/>
</dbReference>
<keyword evidence="4 9" id="KW-0547">Nucleotide-binding</keyword>
<evidence type="ECO:0000256" key="5">
    <source>
        <dbReference type="ARBA" id="ARBA00023187"/>
    </source>
</evidence>
<keyword evidence="4 9" id="KW-0067">ATP-binding</keyword>
<dbReference type="InterPro" id="IPR011709">
    <property type="entry name" value="DEAD-box_helicase_OB_fold"/>
</dbReference>
<evidence type="ECO:0000256" key="3">
    <source>
        <dbReference type="ARBA" id="ARBA00022801"/>
    </source>
</evidence>
<dbReference type="GO" id="GO:0003723">
    <property type="term" value="F:RNA binding"/>
    <property type="evidence" value="ECO:0007669"/>
    <property type="project" value="TreeGrafter"/>
</dbReference>
<dbReference type="OrthoDB" id="10253254at2759"/>
<dbReference type="GO" id="GO:0003724">
    <property type="term" value="F:RNA helicase activity"/>
    <property type="evidence" value="ECO:0007669"/>
    <property type="project" value="UniProtKB-EC"/>
</dbReference>
<dbReference type="AlphaFoldDB" id="A0A9W8HLB8"/>
<dbReference type="GO" id="GO:0005681">
    <property type="term" value="C:spliceosomal complex"/>
    <property type="evidence" value="ECO:0007669"/>
    <property type="project" value="TreeGrafter"/>
</dbReference>